<dbReference type="GeneID" id="83620594"/>
<protein>
    <submittedName>
        <fullName evidence="1">Uncharacterized protein</fullName>
    </submittedName>
</protein>
<evidence type="ECO:0000313" key="2">
    <source>
        <dbReference type="Proteomes" id="UP001163947"/>
    </source>
</evidence>
<gene>
    <name evidence="1" type="ORF">OCS65_09215</name>
</gene>
<sequence length="205" mass="22053">MTGWTEPEHDASGRVDPDEALRHTALAQAGFFTARQAIAHGIATIDFVGRIAAGHWVRIESDLFRLGDSPHTKFDEFAQWCAWYEGAAVVSHQSAADLHGMGHLQPRFLHLSTADQRTVPSNRLALHHRQLRAQDCEQVGCFRITTPARTAVDLAAGGVSQEVLDELVGDAIAIGRVTSAQLHAAVADQPAAVADRIELALLAAG</sequence>
<accession>A0A0F6VLE7</accession>
<dbReference type="AlphaFoldDB" id="A0A059ML80"/>
<proteinExistence type="predicted"/>
<dbReference type="KEGG" id="rav:AAT18_19510"/>
<name>A0A059ML80_9NOCA</name>
<reference evidence="1" key="1">
    <citation type="submission" date="2022-09" db="EMBL/GenBank/DDBJ databases">
        <title>The genome sequence of Rhodococcus aetherivorans N1.</title>
        <authorList>
            <person name="Jiang W."/>
        </authorList>
    </citation>
    <scope>NUCLEOTIDE SEQUENCE</scope>
    <source>
        <strain evidence="1">N1</strain>
    </source>
</reference>
<dbReference type="Proteomes" id="UP001163947">
    <property type="component" value="Chromosome"/>
</dbReference>
<dbReference type="EMBL" id="CP106982">
    <property type="protein sequence ID" value="UYF95913.1"/>
    <property type="molecule type" value="Genomic_DNA"/>
</dbReference>
<dbReference type="RefSeq" id="WP_029545192.1">
    <property type="nucleotide sequence ID" value="NZ_BAAAYP010000009.1"/>
</dbReference>
<evidence type="ECO:0000313" key="1">
    <source>
        <dbReference type="EMBL" id="UYF95913.1"/>
    </source>
</evidence>
<organism evidence="1 2">
    <name type="scientific">Rhodococcus aetherivorans</name>
    <dbReference type="NCBI Taxonomy" id="191292"/>
    <lineage>
        <taxon>Bacteria</taxon>
        <taxon>Bacillati</taxon>
        <taxon>Actinomycetota</taxon>
        <taxon>Actinomycetes</taxon>
        <taxon>Mycobacteriales</taxon>
        <taxon>Nocardiaceae</taxon>
        <taxon>Rhodococcus</taxon>
    </lineage>
</organism>
<accession>A0A059ML80</accession>